<dbReference type="RefSeq" id="WP_205307355.1">
    <property type="nucleotide sequence ID" value="NZ_BAAAVF010000004.1"/>
</dbReference>
<evidence type="ECO:0000313" key="1">
    <source>
        <dbReference type="EMBL" id="MBM7479418.1"/>
    </source>
</evidence>
<dbReference type="Proteomes" id="UP000698059">
    <property type="component" value="Unassembled WGS sequence"/>
</dbReference>
<name>A0ABS2LH23_9CELL</name>
<gene>
    <name evidence="1" type="ORF">JOD49_002338</name>
</gene>
<keyword evidence="2" id="KW-1185">Reference proteome</keyword>
<organism evidence="1 2">
    <name type="scientific">Oerskovia jenensis</name>
    <dbReference type="NCBI Taxonomy" id="162169"/>
    <lineage>
        <taxon>Bacteria</taxon>
        <taxon>Bacillati</taxon>
        <taxon>Actinomycetota</taxon>
        <taxon>Actinomycetes</taxon>
        <taxon>Micrococcales</taxon>
        <taxon>Cellulomonadaceae</taxon>
        <taxon>Oerskovia</taxon>
    </lineage>
</organism>
<comment type="caution">
    <text evidence="1">The sequence shown here is derived from an EMBL/GenBank/DDBJ whole genome shotgun (WGS) entry which is preliminary data.</text>
</comment>
<evidence type="ECO:0000313" key="2">
    <source>
        <dbReference type="Proteomes" id="UP000698059"/>
    </source>
</evidence>
<proteinExistence type="predicted"/>
<accession>A0ABS2LH23</accession>
<reference evidence="1 2" key="1">
    <citation type="submission" date="2021-01" db="EMBL/GenBank/DDBJ databases">
        <title>Sequencing the genomes of 1000 actinobacteria strains.</title>
        <authorList>
            <person name="Klenk H.-P."/>
        </authorList>
    </citation>
    <scope>NUCLEOTIDE SEQUENCE [LARGE SCALE GENOMIC DNA]</scope>
    <source>
        <strain evidence="1 2">DSM 46000</strain>
    </source>
</reference>
<dbReference type="EMBL" id="JAFBBO010000001">
    <property type="protein sequence ID" value="MBM7479418.1"/>
    <property type="molecule type" value="Genomic_DNA"/>
</dbReference>
<protein>
    <submittedName>
        <fullName evidence="1">Uncharacterized protein</fullName>
    </submittedName>
</protein>
<sequence>MLVLVLLLAVAYVAYRFAAAWTVGVVAVGVWGAELMIAREVVRQRASRSTTVP</sequence>